<keyword evidence="8" id="KW-1185">Reference proteome</keyword>
<dbReference type="InterPro" id="IPR004839">
    <property type="entry name" value="Aminotransferase_I/II_large"/>
</dbReference>
<dbReference type="InterPro" id="IPR051446">
    <property type="entry name" value="HTH_trans_reg/aminotransferase"/>
</dbReference>
<keyword evidence="7" id="KW-0032">Aminotransferase</keyword>
<dbReference type="Gene3D" id="1.10.10.10">
    <property type="entry name" value="Winged helix-like DNA-binding domain superfamily/Winged helix DNA-binding domain"/>
    <property type="match status" value="1"/>
</dbReference>
<feature type="domain" description="HTH gntR-type" evidence="6">
    <location>
        <begin position="14"/>
        <end position="82"/>
    </location>
</feature>
<dbReference type="InterPro" id="IPR000524">
    <property type="entry name" value="Tscrpt_reg_HTH_GntR"/>
</dbReference>
<dbReference type="InterPro" id="IPR015424">
    <property type="entry name" value="PyrdxlP-dep_Trfase"/>
</dbReference>
<dbReference type="PROSITE" id="PS50949">
    <property type="entry name" value="HTH_GNTR"/>
    <property type="match status" value="1"/>
</dbReference>
<protein>
    <submittedName>
        <fullName evidence="7">PLP-dependent aminotransferase family protein</fullName>
    </submittedName>
</protein>
<dbReference type="SMART" id="SM00345">
    <property type="entry name" value="HTH_GNTR"/>
    <property type="match status" value="1"/>
</dbReference>
<dbReference type="GO" id="GO:0008483">
    <property type="term" value="F:transaminase activity"/>
    <property type="evidence" value="ECO:0007669"/>
    <property type="project" value="UniProtKB-KW"/>
</dbReference>
<evidence type="ECO:0000259" key="6">
    <source>
        <dbReference type="PROSITE" id="PS50949"/>
    </source>
</evidence>
<evidence type="ECO:0000313" key="8">
    <source>
        <dbReference type="Proteomes" id="UP001652461"/>
    </source>
</evidence>
<evidence type="ECO:0000256" key="3">
    <source>
        <dbReference type="ARBA" id="ARBA00023015"/>
    </source>
</evidence>
<dbReference type="InterPro" id="IPR015421">
    <property type="entry name" value="PyrdxlP-dep_Trfase_major"/>
</dbReference>
<keyword evidence="7" id="KW-0808">Transferase</keyword>
<dbReference type="Proteomes" id="UP001652461">
    <property type="component" value="Unassembled WGS sequence"/>
</dbReference>
<dbReference type="PRINTS" id="PR00035">
    <property type="entry name" value="HTHGNTR"/>
</dbReference>
<dbReference type="PANTHER" id="PTHR46577:SF1">
    <property type="entry name" value="HTH-TYPE TRANSCRIPTIONAL REGULATORY PROTEIN GABR"/>
    <property type="match status" value="1"/>
</dbReference>
<dbReference type="EMBL" id="JAOQKC010000015">
    <property type="protein sequence ID" value="MCU6697556.1"/>
    <property type="molecule type" value="Genomic_DNA"/>
</dbReference>
<dbReference type="InterPro" id="IPR036390">
    <property type="entry name" value="WH_DNA-bd_sf"/>
</dbReference>
<dbReference type="CDD" id="cd07377">
    <property type="entry name" value="WHTH_GntR"/>
    <property type="match status" value="1"/>
</dbReference>
<dbReference type="SUPFAM" id="SSF53383">
    <property type="entry name" value="PLP-dependent transferases"/>
    <property type="match status" value="1"/>
</dbReference>
<evidence type="ECO:0000256" key="2">
    <source>
        <dbReference type="ARBA" id="ARBA00022898"/>
    </source>
</evidence>
<evidence type="ECO:0000256" key="1">
    <source>
        <dbReference type="ARBA" id="ARBA00005384"/>
    </source>
</evidence>
<dbReference type="Pfam" id="PF00392">
    <property type="entry name" value="GntR"/>
    <property type="match status" value="1"/>
</dbReference>
<dbReference type="Gene3D" id="3.40.640.10">
    <property type="entry name" value="Type I PLP-dependent aspartate aminotransferase-like (Major domain)"/>
    <property type="match status" value="1"/>
</dbReference>
<comment type="similarity">
    <text evidence="1">In the C-terminal section; belongs to the class-I pyridoxal-phosphate-dependent aminotransferase family.</text>
</comment>
<organism evidence="7 8">
    <name type="scientific">Laedolimicola ammoniilytica</name>
    <dbReference type="NCBI Taxonomy" id="2981771"/>
    <lineage>
        <taxon>Bacteria</taxon>
        <taxon>Bacillati</taxon>
        <taxon>Bacillota</taxon>
        <taxon>Clostridia</taxon>
        <taxon>Lachnospirales</taxon>
        <taxon>Lachnospiraceae</taxon>
        <taxon>Laedolimicola</taxon>
    </lineage>
</organism>
<keyword evidence="5" id="KW-0804">Transcription</keyword>
<evidence type="ECO:0000256" key="4">
    <source>
        <dbReference type="ARBA" id="ARBA00023125"/>
    </source>
</evidence>
<reference evidence="7 8" key="1">
    <citation type="journal article" date="2021" name="ISME Commun">
        <title>Automated analysis of genomic sequences facilitates high-throughput and comprehensive description of bacteria.</title>
        <authorList>
            <person name="Hitch T.C.A."/>
        </authorList>
    </citation>
    <scope>NUCLEOTIDE SEQUENCE [LARGE SCALE GENOMIC DNA]</scope>
    <source>
        <strain evidence="7 8">Sanger_04</strain>
    </source>
</reference>
<dbReference type="InterPro" id="IPR036388">
    <property type="entry name" value="WH-like_DNA-bd_sf"/>
</dbReference>
<accession>A0ABT2RZ03</accession>
<dbReference type="RefSeq" id="WP_158364084.1">
    <property type="nucleotide sequence ID" value="NZ_JAOQKC010000015.1"/>
</dbReference>
<evidence type="ECO:0000313" key="7">
    <source>
        <dbReference type="EMBL" id="MCU6697556.1"/>
    </source>
</evidence>
<dbReference type="PANTHER" id="PTHR46577">
    <property type="entry name" value="HTH-TYPE TRANSCRIPTIONAL REGULATORY PROTEIN GABR"/>
    <property type="match status" value="1"/>
</dbReference>
<gene>
    <name evidence="7" type="ORF">OCV63_11740</name>
</gene>
<dbReference type="Pfam" id="PF00155">
    <property type="entry name" value="Aminotran_1_2"/>
    <property type="match status" value="1"/>
</dbReference>
<keyword evidence="2" id="KW-0663">Pyridoxal phosphate</keyword>
<sequence>MRELTISLNAKAETPLYEQIYHYIKQDIQEHKILAGEKLPSSRALSRYLEVSRSTVDLAYDQLLSEGYVESVPCKGYYACRIEGLYHLKTGEDGGEIAPKTEEKHWKYDFTPNGIDLDSFPYGVWRKITRNVLLDDRKELFQLGDPKGEWELRETISRYLHQARGVNCRPEQVVLGAGNDYLMMLISAILGKRRLAMESPTYKHAYGIFEKMGFQLCTVPVDASGMRVEELTASGADVAYVMPSHQYPLGIVMPIKRRLELLKWAAEKPERYLIEDDYDSEFRYRGKPIPALQGVDRTGKVIYIGTFSKSIAPAIRISYLVLPEPLLATCEPELQRFSSTVSRIDQMILNSFLKEGHYERHLNRMRAIYGHKQEILVDELKQLSGVCTIRGEDAGVHLLLEFSDDWTEAELIRRAEAVHIRVYPLSEYSIDGADSGAGQGATILLGYATMTEEELAQAARSLTEVWR</sequence>
<keyword evidence="4" id="KW-0238">DNA-binding</keyword>
<dbReference type="CDD" id="cd00609">
    <property type="entry name" value="AAT_like"/>
    <property type="match status" value="1"/>
</dbReference>
<proteinExistence type="inferred from homology"/>
<evidence type="ECO:0000256" key="5">
    <source>
        <dbReference type="ARBA" id="ARBA00023163"/>
    </source>
</evidence>
<keyword evidence="3" id="KW-0805">Transcription regulation</keyword>
<name>A0ABT2RZ03_9FIRM</name>
<dbReference type="SUPFAM" id="SSF46785">
    <property type="entry name" value="Winged helix' DNA-binding domain"/>
    <property type="match status" value="1"/>
</dbReference>
<comment type="caution">
    <text evidence="7">The sequence shown here is derived from an EMBL/GenBank/DDBJ whole genome shotgun (WGS) entry which is preliminary data.</text>
</comment>